<dbReference type="Pfam" id="PF08241">
    <property type="entry name" value="Methyltransf_11"/>
    <property type="match status" value="1"/>
</dbReference>
<dbReference type="SUPFAM" id="SSF53335">
    <property type="entry name" value="S-adenosyl-L-methionine-dependent methyltransferases"/>
    <property type="match status" value="1"/>
</dbReference>
<name>A0A517NU16_9BACT</name>
<dbReference type="InterPro" id="IPR029063">
    <property type="entry name" value="SAM-dependent_MTases_sf"/>
</dbReference>
<dbReference type="RefSeq" id="WP_145418309.1">
    <property type="nucleotide sequence ID" value="NZ_CP036526.1"/>
</dbReference>
<dbReference type="OrthoDB" id="2577067at2"/>
<protein>
    <submittedName>
        <fullName evidence="2">Putative methyltransferase YcgJ</fullName>
        <ecNumber evidence="2">2.1.1.-</ecNumber>
    </submittedName>
</protein>
<sequence>MFHDVDQNRQHYDNVTTGKKPLYFQRFDTEILDNNPIVADLVAKAFQKMFPTPAGDMLDLGCGTGFYYPLLSQHARSIVGVDVSSEMLAEADRLIQDRGLSNCRVEEGSAMKLPLEDASMDVVHCWDFLHHVADIPQTLSEVERVLKPGGRFIAIEPNLMNPSITWYHARRRSEWRLFTQNQFTLPKHLRDRFVLSTNYDNTIISFLNPRTHWIWKAANAITSVKPLHLLSFRYTIDATKKVAVS</sequence>
<keyword evidence="2" id="KW-0808">Transferase</keyword>
<evidence type="ECO:0000259" key="1">
    <source>
        <dbReference type="Pfam" id="PF08241"/>
    </source>
</evidence>
<dbReference type="EC" id="2.1.1.-" evidence="2"/>
<evidence type="ECO:0000313" key="2">
    <source>
        <dbReference type="EMBL" id="QDT10619.1"/>
    </source>
</evidence>
<keyword evidence="2" id="KW-0489">Methyltransferase</keyword>
<dbReference type="GO" id="GO:0008757">
    <property type="term" value="F:S-adenosylmethionine-dependent methyltransferase activity"/>
    <property type="evidence" value="ECO:0007669"/>
    <property type="project" value="InterPro"/>
</dbReference>
<dbReference type="InterPro" id="IPR050508">
    <property type="entry name" value="Methyltransf_Superfamily"/>
</dbReference>
<gene>
    <name evidence="2" type="primary">ycgJ</name>
    <name evidence="2" type="ORF">K239x_25760</name>
</gene>
<dbReference type="InterPro" id="IPR013216">
    <property type="entry name" value="Methyltransf_11"/>
</dbReference>
<dbReference type="Gene3D" id="3.40.50.150">
    <property type="entry name" value="Vaccinia Virus protein VP39"/>
    <property type="match status" value="1"/>
</dbReference>
<dbReference type="PANTHER" id="PTHR42912:SF93">
    <property type="entry name" value="N6-ADENOSINE-METHYLTRANSFERASE TMT1A"/>
    <property type="match status" value="1"/>
</dbReference>
<organism evidence="2 3">
    <name type="scientific">Stieleria marina</name>
    <dbReference type="NCBI Taxonomy" id="1930275"/>
    <lineage>
        <taxon>Bacteria</taxon>
        <taxon>Pseudomonadati</taxon>
        <taxon>Planctomycetota</taxon>
        <taxon>Planctomycetia</taxon>
        <taxon>Pirellulales</taxon>
        <taxon>Pirellulaceae</taxon>
        <taxon>Stieleria</taxon>
    </lineage>
</organism>
<keyword evidence="3" id="KW-1185">Reference proteome</keyword>
<dbReference type="Proteomes" id="UP000319817">
    <property type="component" value="Chromosome"/>
</dbReference>
<evidence type="ECO:0000313" key="3">
    <source>
        <dbReference type="Proteomes" id="UP000319817"/>
    </source>
</evidence>
<accession>A0A517NU16</accession>
<proteinExistence type="predicted"/>
<reference evidence="2 3" key="1">
    <citation type="submission" date="2019-02" db="EMBL/GenBank/DDBJ databases">
        <title>Deep-cultivation of Planctomycetes and their phenomic and genomic characterization uncovers novel biology.</title>
        <authorList>
            <person name="Wiegand S."/>
            <person name="Jogler M."/>
            <person name="Boedeker C."/>
            <person name="Pinto D."/>
            <person name="Vollmers J."/>
            <person name="Rivas-Marin E."/>
            <person name="Kohn T."/>
            <person name="Peeters S.H."/>
            <person name="Heuer A."/>
            <person name="Rast P."/>
            <person name="Oberbeckmann S."/>
            <person name="Bunk B."/>
            <person name="Jeske O."/>
            <person name="Meyerdierks A."/>
            <person name="Storesund J.E."/>
            <person name="Kallscheuer N."/>
            <person name="Luecker S."/>
            <person name="Lage O.M."/>
            <person name="Pohl T."/>
            <person name="Merkel B.J."/>
            <person name="Hornburger P."/>
            <person name="Mueller R.-W."/>
            <person name="Bruemmer F."/>
            <person name="Labrenz M."/>
            <person name="Spormann A.M."/>
            <person name="Op den Camp H."/>
            <person name="Overmann J."/>
            <person name="Amann R."/>
            <person name="Jetten M.S.M."/>
            <person name="Mascher T."/>
            <person name="Medema M.H."/>
            <person name="Devos D.P."/>
            <person name="Kaster A.-K."/>
            <person name="Ovreas L."/>
            <person name="Rohde M."/>
            <person name="Galperin M.Y."/>
            <person name="Jogler C."/>
        </authorList>
    </citation>
    <scope>NUCLEOTIDE SEQUENCE [LARGE SCALE GENOMIC DNA]</scope>
    <source>
        <strain evidence="2 3">K23_9</strain>
    </source>
</reference>
<feature type="domain" description="Methyltransferase type 11" evidence="1">
    <location>
        <begin position="58"/>
        <end position="153"/>
    </location>
</feature>
<dbReference type="CDD" id="cd02440">
    <property type="entry name" value="AdoMet_MTases"/>
    <property type="match status" value="1"/>
</dbReference>
<dbReference type="AlphaFoldDB" id="A0A517NU16"/>
<dbReference type="PANTHER" id="PTHR42912">
    <property type="entry name" value="METHYLTRANSFERASE"/>
    <property type="match status" value="1"/>
</dbReference>
<dbReference type="EMBL" id="CP036526">
    <property type="protein sequence ID" value="QDT10619.1"/>
    <property type="molecule type" value="Genomic_DNA"/>
</dbReference>
<dbReference type="GO" id="GO:0032259">
    <property type="term" value="P:methylation"/>
    <property type="evidence" value="ECO:0007669"/>
    <property type="project" value="UniProtKB-KW"/>
</dbReference>